<dbReference type="Proteomes" id="UP000790787">
    <property type="component" value="Chromosome 12"/>
</dbReference>
<dbReference type="GeneID" id="107807525"/>
<proteinExistence type="predicted"/>
<keyword evidence="1" id="KW-1133">Transmembrane helix</keyword>
<name>A0A1S4BF09_TOBAC</name>
<dbReference type="STRING" id="4097.A0A1S4BF09"/>
<evidence type="ECO:0000256" key="1">
    <source>
        <dbReference type="SAM" id="Phobius"/>
    </source>
</evidence>
<dbReference type="OrthoDB" id="1874222at2759"/>
<protein>
    <submittedName>
        <fullName evidence="3">Uncharacterized protein LOC107807525</fullName>
    </submittedName>
</protein>
<reference evidence="3" key="2">
    <citation type="submission" date="2025-08" db="UniProtKB">
        <authorList>
            <consortium name="RefSeq"/>
        </authorList>
    </citation>
    <scope>IDENTIFICATION</scope>
    <source>
        <tissue evidence="3">Leaf</tissue>
    </source>
</reference>
<dbReference type="PANTHER" id="PTHR33237">
    <property type="entry name" value="F2P16.13 PROTEIN-RELATED"/>
    <property type="match status" value="1"/>
</dbReference>
<evidence type="ECO:0000313" key="2">
    <source>
        <dbReference type="Proteomes" id="UP000790787"/>
    </source>
</evidence>
<organism evidence="2 3">
    <name type="scientific">Nicotiana tabacum</name>
    <name type="common">Common tobacco</name>
    <dbReference type="NCBI Taxonomy" id="4097"/>
    <lineage>
        <taxon>Eukaryota</taxon>
        <taxon>Viridiplantae</taxon>
        <taxon>Streptophyta</taxon>
        <taxon>Embryophyta</taxon>
        <taxon>Tracheophyta</taxon>
        <taxon>Spermatophyta</taxon>
        <taxon>Magnoliopsida</taxon>
        <taxon>eudicotyledons</taxon>
        <taxon>Gunneridae</taxon>
        <taxon>Pentapetalae</taxon>
        <taxon>asterids</taxon>
        <taxon>lamiids</taxon>
        <taxon>Solanales</taxon>
        <taxon>Solanaceae</taxon>
        <taxon>Nicotianoideae</taxon>
        <taxon>Nicotianeae</taxon>
        <taxon>Nicotiana</taxon>
    </lineage>
</organism>
<feature type="transmembrane region" description="Helical" evidence="1">
    <location>
        <begin position="20"/>
        <end position="39"/>
    </location>
</feature>
<dbReference type="PaxDb" id="4097-A0A1S4BF09"/>
<keyword evidence="1" id="KW-0472">Membrane</keyword>
<accession>A0A1S4BF09</accession>
<keyword evidence="2" id="KW-1185">Reference proteome</keyword>
<gene>
    <name evidence="3" type="primary">LOC107807525</name>
</gene>
<keyword evidence="1" id="KW-0812">Transmembrane</keyword>
<reference evidence="2" key="1">
    <citation type="journal article" date="2014" name="Nat. Commun.">
        <title>The tobacco genome sequence and its comparison with those of tomato and potato.</title>
        <authorList>
            <person name="Sierro N."/>
            <person name="Battey J.N."/>
            <person name="Ouadi S."/>
            <person name="Bakaher N."/>
            <person name="Bovet L."/>
            <person name="Willig A."/>
            <person name="Goepfert S."/>
            <person name="Peitsch M.C."/>
            <person name="Ivanov N.V."/>
        </authorList>
    </citation>
    <scope>NUCLEOTIDE SEQUENCE [LARGE SCALE GENOMIC DNA]</scope>
</reference>
<sequence>MDALWNLEDKWKLSTQESVAFLVCTCSLVIGVCIVTAFIKRRAANRRKGLVSQEPCMDIEWSEPKLLSLSSTTVKKVLKSSVRWSSASKWEEKRSRSHTERISPLLVAEDQLEGDSYRWQSHNSDSPVWQRPVLMGEKCQTKSVTPLSVVGGQLEGDSCRWHSDSSNSSVWQRSILMGEKLERVSPLHVFVGQLEGDSDRYQSHNSISHVWQGPILMGDKCQTEKVSSLPVAGGQLEGDSFRWQSHNSNSHVWQRPILMGEKCELPRFSGLILYDERGRPVHHVDNDQFSGYQEKADAVGRTTLRDLF</sequence>
<dbReference type="RefSeq" id="XP_016487418.1">
    <property type="nucleotide sequence ID" value="XM_016631932.2"/>
</dbReference>
<dbReference type="RefSeq" id="XP_016487418.1">
    <property type="nucleotide sequence ID" value="XM_016631932.1"/>
</dbReference>
<evidence type="ECO:0000313" key="3">
    <source>
        <dbReference type="RefSeq" id="XP_016487418.1"/>
    </source>
</evidence>
<dbReference type="AlphaFoldDB" id="A0A1S4BF09"/>
<dbReference type="PANTHER" id="PTHR33237:SF21">
    <property type="entry name" value="TRANSMEMBRANE PROTEIN"/>
    <property type="match status" value="1"/>
</dbReference>
<dbReference type="KEGG" id="nta:107807525"/>